<protein>
    <submittedName>
        <fullName evidence="2">Uncharacterized protein</fullName>
    </submittedName>
</protein>
<proteinExistence type="predicted"/>
<feature type="chain" id="PRO_5043507571" evidence="1">
    <location>
        <begin position="18"/>
        <end position="165"/>
    </location>
</feature>
<sequence>MSYKLYIFLCFLTLCESLRIRREQETGELTQATESYVIYHNGQNVSQLLFLYLNSKLKSYKLAYTTLHYHYIYDQIRNHYNEVAESDDIEDIYYNLEKSSQTFNNEGDSNQVTESSKANIVGLSDLTPSSHAQKMILVNPNHHPWVSALTLLDSILEVTLHKYFF</sequence>
<accession>A0AAV7J7K5</accession>
<reference evidence="2 3" key="1">
    <citation type="journal article" date="2021" name="J. Hered.">
        <title>A chromosome-level genome assembly of the parasitoid wasp, Cotesia glomerata (Hymenoptera: Braconidae).</title>
        <authorList>
            <person name="Pinto B.J."/>
            <person name="Weis J.J."/>
            <person name="Gamble T."/>
            <person name="Ode P.J."/>
            <person name="Paul R."/>
            <person name="Zaspel J.M."/>
        </authorList>
    </citation>
    <scope>NUCLEOTIDE SEQUENCE [LARGE SCALE GENOMIC DNA]</scope>
    <source>
        <strain evidence="2">CgM1</strain>
    </source>
</reference>
<keyword evidence="1" id="KW-0732">Signal</keyword>
<dbReference type="Proteomes" id="UP000826195">
    <property type="component" value="Unassembled WGS sequence"/>
</dbReference>
<evidence type="ECO:0000256" key="1">
    <source>
        <dbReference type="SAM" id="SignalP"/>
    </source>
</evidence>
<comment type="caution">
    <text evidence="2">The sequence shown here is derived from an EMBL/GenBank/DDBJ whole genome shotgun (WGS) entry which is preliminary data.</text>
</comment>
<dbReference type="AlphaFoldDB" id="A0AAV7J7K5"/>
<dbReference type="EMBL" id="JAHXZJ010000001">
    <property type="protein sequence ID" value="KAH0567802.1"/>
    <property type="molecule type" value="Genomic_DNA"/>
</dbReference>
<evidence type="ECO:0000313" key="3">
    <source>
        <dbReference type="Proteomes" id="UP000826195"/>
    </source>
</evidence>
<keyword evidence="3" id="KW-1185">Reference proteome</keyword>
<organism evidence="2 3">
    <name type="scientific">Cotesia glomerata</name>
    <name type="common">Lepidopteran parasitic wasp</name>
    <name type="synonym">Apanteles glomeratus</name>
    <dbReference type="NCBI Taxonomy" id="32391"/>
    <lineage>
        <taxon>Eukaryota</taxon>
        <taxon>Metazoa</taxon>
        <taxon>Ecdysozoa</taxon>
        <taxon>Arthropoda</taxon>
        <taxon>Hexapoda</taxon>
        <taxon>Insecta</taxon>
        <taxon>Pterygota</taxon>
        <taxon>Neoptera</taxon>
        <taxon>Endopterygota</taxon>
        <taxon>Hymenoptera</taxon>
        <taxon>Apocrita</taxon>
        <taxon>Ichneumonoidea</taxon>
        <taxon>Braconidae</taxon>
        <taxon>Microgastrinae</taxon>
        <taxon>Cotesia</taxon>
    </lineage>
</organism>
<gene>
    <name evidence="2" type="ORF">KQX54_014129</name>
</gene>
<evidence type="ECO:0000313" key="2">
    <source>
        <dbReference type="EMBL" id="KAH0567802.1"/>
    </source>
</evidence>
<name>A0AAV7J7K5_COTGL</name>
<feature type="signal peptide" evidence="1">
    <location>
        <begin position="1"/>
        <end position="17"/>
    </location>
</feature>